<sequence length="113" mass="13364">MFLNLRFSPIVQFIFFLKARRGHIYFKNILIRVFLVLFLLINANLILGQNHEKIDSFEKVLLQTENDSLKMELNKSLGIMWEASNLDSSIFHYNQGKEIAKMRFIKQKVNLSE</sequence>
<evidence type="ECO:0000256" key="1">
    <source>
        <dbReference type="SAM" id="Phobius"/>
    </source>
</evidence>
<dbReference type="RefSeq" id="WP_160632294.1">
    <property type="nucleotide sequence ID" value="NZ_WWNE01000005.1"/>
</dbReference>
<evidence type="ECO:0000313" key="3">
    <source>
        <dbReference type="Proteomes" id="UP000470771"/>
    </source>
</evidence>
<dbReference type="EMBL" id="WWNE01000005">
    <property type="protein sequence ID" value="NBG65331.1"/>
    <property type="molecule type" value="Genomic_DNA"/>
</dbReference>
<organism evidence="2 3">
    <name type="scientific">Acidiluteibacter ferrifornacis</name>
    <dbReference type="NCBI Taxonomy" id="2692424"/>
    <lineage>
        <taxon>Bacteria</taxon>
        <taxon>Pseudomonadati</taxon>
        <taxon>Bacteroidota</taxon>
        <taxon>Flavobacteriia</taxon>
        <taxon>Flavobacteriales</taxon>
        <taxon>Cryomorphaceae</taxon>
        <taxon>Acidiluteibacter</taxon>
    </lineage>
</organism>
<keyword evidence="1" id="KW-0472">Membrane</keyword>
<accession>A0A6N9NIJ9</accession>
<dbReference type="Proteomes" id="UP000470771">
    <property type="component" value="Unassembled WGS sequence"/>
</dbReference>
<name>A0A6N9NIJ9_9FLAO</name>
<gene>
    <name evidence="2" type="ORF">GQN54_04340</name>
</gene>
<comment type="caution">
    <text evidence="2">The sequence shown here is derived from an EMBL/GenBank/DDBJ whole genome shotgun (WGS) entry which is preliminary data.</text>
</comment>
<feature type="transmembrane region" description="Helical" evidence="1">
    <location>
        <begin position="29"/>
        <end position="47"/>
    </location>
</feature>
<keyword evidence="1" id="KW-0812">Transmembrane</keyword>
<proteinExistence type="predicted"/>
<keyword evidence="1" id="KW-1133">Transmembrane helix</keyword>
<reference evidence="2 3" key="1">
    <citation type="submission" date="2019-12" db="EMBL/GenBank/DDBJ databases">
        <authorList>
            <person name="Zhao J."/>
        </authorList>
    </citation>
    <scope>NUCLEOTIDE SEQUENCE [LARGE SCALE GENOMIC DNA]</scope>
    <source>
        <strain evidence="2 3">S-15</strain>
    </source>
</reference>
<keyword evidence="3" id="KW-1185">Reference proteome</keyword>
<dbReference type="AlphaFoldDB" id="A0A6N9NIJ9"/>
<evidence type="ECO:0000313" key="2">
    <source>
        <dbReference type="EMBL" id="NBG65331.1"/>
    </source>
</evidence>
<protein>
    <submittedName>
        <fullName evidence="2">Uncharacterized protein</fullName>
    </submittedName>
</protein>